<dbReference type="PANTHER" id="PTHR11662:SF456">
    <property type="entry name" value="VESICULAR GLUTAMATE TRANSPORTER, ISOFORM A"/>
    <property type="match status" value="1"/>
</dbReference>
<organism evidence="7 8">
    <name type="scientific">Opisthorchis viverrini</name>
    <name type="common">Southeast Asian liver fluke</name>
    <dbReference type="NCBI Taxonomy" id="6198"/>
    <lineage>
        <taxon>Eukaryota</taxon>
        <taxon>Metazoa</taxon>
        <taxon>Spiralia</taxon>
        <taxon>Lophotrochozoa</taxon>
        <taxon>Platyhelminthes</taxon>
        <taxon>Trematoda</taxon>
        <taxon>Digenea</taxon>
        <taxon>Opisthorchiida</taxon>
        <taxon>Opisthorchiata</taxon>
        <taxon>Opisthorchiidae</taxon>
        <taxon>Opisthorchis</taxon>
    </lineage>
</organism>
<dbReference type="SUPFAM" id="SSF103473">
    <property type="entry name" value="MFS general substrate transporter"/>
    <property type="match status" value="1"/>
</dbReference>
<reference evidence="7 8" key="1">
    <citation type="submission" date="2015-03" db="EMBL/GenBank/DDBJ databases">
        <title>Draft genome of the nematode, Opisthorchis viverrini.</title>
        <authorList>
            <person name="Mitreva M."/>
        </authorList>
    </citation>
    <scope>NUCLEOTIDE SEQUENCE [LARGE SCALE GENOMIC DNA]</scope>
    <source>
        <strain evidence="7">Khon Kaen</strain>
    </source>
</reference>
<proteinExistence type="predicted"/>
<feature type="transmembrane region" description="Helical" evidence="6">
    <location>
        <begin position="101"/>
        <end position="125"/>
    </location>
</feature>
<dbReference type="GO" id="GO:0060076">
    <property type="term" value="C:excitatory synapse"/>
    <property type="evidence" value="ECO:0007669"/>
    <property type="project" value="TreeGrafter"/>
</dbReference>
<dbReference type="Proteomes" id="UP000243686">
    <property type="component" value="Unassembled WGS sequence"/>
</dbReference>
<name>A0A1S8WLN2_OPIVI</name>
<evidence type="ECO:0000256" key="5">
    <source>
        <dbReference type="SAM" id="MobiDB-lite"/>
    </source>
</evidence>
<protein>
    <recommendedName>
        <fullName evidence="9">Major facilitator superfamily (MFS) profile domain-containing protein</fullName>
    </recommendedName>
</protein>
<evidence type="ECO:0000256" key="1">
    <source>
        <dbReference type="ARBA" id="ARBA00004141"/>
    </source>
</evidence>
<comment type="subcellular location">
    <subcellularLocation>
        <location evidence="1">Membrane</location>
        <topology evidence="1">Multi-pass membrane protein</topology>
    </subcellularLocation>
</comment>
<dbReference type="GO" id="GO:0050803">
    <property type="term" value="P:regulation of synapse structure or activity"/>
    <property type="evidence" value="ECO:0007669"/>
    <property type="project" value="TreeGrafter"/>
</dbReference>
<evidence type="ECO:0000256" key="6">
    <source>
        <dbReference type="SAM" id="Phobius"/>
    </source>
</evidence>
<accession>A0A1S8WLN2</accession>
<dbReference type="Pfam" id="PF07690">
    <property type="entry name" value="MFS_1"/>
    <property type="match status" value="1"/>
</dbReference>
<feature type="transmembrane region" description="Helical" evidence="6">
    <location>
        <begin position="270"/>
        <end position="291"/>
    </location>
</feature>
<evidence type="ECO:0000256" key="4">
    <source>
        <dbReference type="ARBA" id="ARBA00023136"/>
    </source>
</evidence>
<dbReference type="InterPro" id="IPR011701">
    <property type="entry name" value="MFS"/>
</dbReference>
<dbReference type="InterPro" id="IPR050382">
    <property type="entry name" value="MFS_Na/Anion_cotransporter"/>
</dbReference>
<dbReference type="AlphaFoldDB" id="A0A1S8WLN2"/>
<evidence type="ECO:0000256" key="2">
    <source>
        <dbReference type="ARBA" id="ARBA00022692"/>
    </source>
</evidence>
<dbReference type="FunFam" id="1.20.1250.20:FF:000264">
    <property type="entry name" value="vesicular glutamate transporter 1"/>
    <property type="match status" value="1"/>
</dbReference>
<evidence type="ECO:0000313" key="8">
    <source>
        <dbReference type="Proteomes" id="UP000243686"/>
    </source>
</evidence>
<feature type="transmembrane region" description="Helical" evidence="6">
    <location>
        <begin position="145"/>
        <end position="165"/>
    </location>
</feature>
<feature type="transmembrane region" description="Helical" evidence="6">
    <location>
        <begin position="177"/>
        <end position="198"/>
    </location>
</feature>
<feature type="region of interest" description="Disordered" evidence="5">
    <location>
        <begin position="306"/>
        <end position="325"/>
    </location>
</feature>
<keyword evidence="8" id="KW-1185">Reference proteome</keyword>
<keyword evidence="2 6" id="KW-0812">Transmembrane</keyword>
<dbReference type="PANTHER" id="PTHR11662">
    <property type="entry name" value="SOLUTE CARRIER FAMILY 17"/>
    <property type="match status" value="1"/>
</dbReference>
<dbReference type="GO" id="GO:0098700">
    <property type="term" value="P:neurotransmitter loading into synaptic vesicle"/>
    <property type="evidence" value="ECO:0007669"/>
    <property type="project" value="TreeGrafter"/>
</dbReference>
<evidence type="ECO:0000313" key="7">
    <source>
        <dbReference type="EMBL" id="OON15344.1"/>
    </source>
</evidence>
<dbReference type="GO" id="GO:0005326">
    <property type="term" value="F:neurotransmitter transmembrane transporter activity"/>
    <property type="evidence" value="ECO:0007669"/>
    <property type="project" value="TreeGrafter"/>
</dbReference>
<evidence type="ECO:0008006" key="9">
    <source>
        <dbReference type="Google" id="ProtNLM"/>
    </source>
</evidence>
<dbReference type="GO" id="GO:0030672">
    <property type="term" value="C:synaptic vesicle membrane"/>
    <property type="evidence" value="ECO:0007669"/>
    <property type="project" value="TreeGrafter"/>
</dbReference>
<keyword evidence="3 6" id="KW-1133">Transmembrane helix</keyword>
<feature type="transmembrane region" description="Helical" evidence="6">
    <location>
        <begin position="41"/>
        <end position="58"/>
    </location>
</feature>
<dbReference type="GO" id="GO:0005313">
    <property type="term" value="F:L-glutamate transmembrane transporter activity"/>
    <property type="evidence" value="ECO:0007669"/>
    <property type="project" value="TreeGrafter"/>
</dbReference>
<evidence type="ECO:0000256" key="3">
    <source>
        <dbReference type="ARBA" id="ARBA00022989"/>
    </source>
</evidence>
<feature type="transmembrane region" description="Helical" evidence="6">
    <location>
        <begin position="238"/>
        <end position="258"/>
    </location>
</feature>
<dbReference type="Gene3D" id="1.20.1250.20">
    <property type="entry name" value="MFS general substrate transporter like domains"/>
    <property type="match status" value="1"/>
</dbReference>
<dbReference type="GO" id="GO:0035249">
    <property type="term" value="P:synaptic transmission, glutamatergic"/>
    <property type="evidence" value="ECO:0007669"/>
    <property type="project" value="TreeGrafter"/>
</dbReference>
<dbReference type="InterPro" id="IPR036259">
    <property type="entry name" value="MFS_trans_sf"/>
</dbReference>
<feature type="transmembrane region" description="Helical" evidence="6">
    <location>
        <begin position="204"/>
        <end position="226"/>
    </location>
</feature>
<gene>
    <name evidence="7" type="ORF">X801_08856</name>
</gene>
<feature type="region of interest" description="Disordered" evidence="5">
    <location>
        <begin position="336"/>
        <end position="377"/>
    </location>
</feature>
<feature type="compositionally biased region" description="Basic and acidic residues" evidence="5">
    <location>
        <begin position="336"/>
        <end position="355"/>
    </location>
</feature>
<keyword evidence="4 6" id="KW-0472">Membrane</keyword>
<dbReference type="EMBL" id="KV905592">
    <property type="protein sequence ID" value="OON15344.1"/>
    <property type="molecule type" value="Genomic_DNA"/>
</dbReference>
<sequence length="377" mass="42350">MAFLGPTTGKVTACYHCILRFLCRSSVWLVTFRPPRTESRLAVSLLLLRGMFWFVWWWRVTYERPAIHPTITEAERVYIETSIGDNPNVLEHKIPIPWRQFFVSLPVWAIIVANFARSWSFYLLIMKTPKYFKEVFGYNMAETGFLSALPHLVMAIIVPLGGQLADRLRKNTLSTTTVRKLFNCGGFGMEAVFLLGVGCSKTTTSALACLVLAVGFSGFAISGYNVNHLDIAPRYASILMGLSNGVGTISGMICPLTAELLTQGGRKEGWTIVFVIASMVHFTGVIFYAIFASGEKQPWAEVPDEALSNWQPPTDLPPDGEKGFATHFPAQHINRPLEREDYNTYDQKDGMREYGYDQSPDARTYTPQNADPYHQGY</sequence>